<dbReference type="Pfam" id="PF00561">
    <property type="entry name" value="Abhydrolase_1"/>
    <property type="match status" value="1"/>
</dbReference>
<evidence type="ECO:0000259" key="1">
    <source>
        <dbReference type="Pfam" id="PF00561"/>
    </source>
</evidence>
<comment type="caution">
    <text evidence="2">The sequence shown here is derived from an EMBL/GenBank/DDBJ whole genome shotgun (WGS) entry which is preliminary data.</text>
</comment>
<accession>A0ABW6KBU4</accession>
<evidence type="ECO:0000313" key="3">
    <source>
        <dbReference type="Proteomes" id="UP001601059"/>
    </source>
</evidence>
<proteinExistence type="predicted"/>
<organism evidence="2 3">
    <name type="scientific">Cytobacillus spartinae</name>
    <dbReference type="NCBI Taxonomy" id="3299023"/>
    <lineage>
        <taxon>Bacteria</taxon>
        <taxon>Bacillati</taxon>
        <taxon>Bacillota</taxon>
        <taxon>Bacilli</taxon>
        <taxon>Bacillales</taxon>
        <taxon>Bacillaceae</taxon>
        <taxon>Cytobacillus</taxon>
    </lineage>
</organism>
<keyword evidence="2" id="KW-0378">Hydrolase</keyword>
<name>A0ABW6KBU4_9BACI</name>
<evidence type="ECO:0000313" key="2">
    <source>
        <dbReference type="EMBL" id="MFE8701629.1"/>
    </source>
</evidence>
<dbReference type="RefSeq" id="WP_389361598.1">
    <property type="nucleotide sequence ID" value="NZ_JBIACK010000006.1"/>
</dbReference>
<dbReference type="PANTHER" id="PTHR36837">
    <property type="entry name" value="POLY(3-HYDROXYALKANOATE) POLYMERASE SUBUNIT PHAC"/>
    <property type="match status" value="1"/>
</dbReference>
<dbReference type="InterPro" id="IPR051321">
    <property type="entry name" value="PHA/PHB_synthase"/>
</dbReference>
<dbReference type="InterPro" id="IPR000073">
    <property type="entry name" value="AB_hydrolase_1"/>
</dbReference>
<protein>
    <submittedName>
        <fullName evidence="2">Alpha/beta fold hydrolase</fullName>
    </submittedName>
</protein>
<dbReference type="PANTHER" id="PTHR36837:SF2">
    <property type="entry name" value="POLY(3-HYDROXYALKANOATE) POLYMERASE SUBUNIT PHAC"/>
    <property type="match status" value="1"/>
</dbReference>
<dbReference type="SUPFAM" id="SSF53474">
    <property type="entry name" value="alpha/beta-Hydrolases"/>
    <property type="match status" value="1"/>
</dbReference>
<dbReference type="Proteomes" id="UP001601059">
    <property type="component" value="Unassembled WGS sequence"/>
</dbReference>
<dbReference type="GO" id="GO:0016787">
    <property type="term" value="F:hydrolase activity"/>
    <property type="evidence" value="ECO:0007669"/>
    <property type="project" value="UniProtKB-KW"/>
</dbReference>
<gene>
    <name evidence="2" type="ORF">ACFYKX_13580</name>
</gene>
<feature type="domain" description="AB hydrolase-1" evidence="1">
    <location>
        <begin position="67"/>
        <end position="174"/>
    </location>
</feature>
<keyword evidence="3" id="KW-1185">Reference proteome</keyword>
<dbReference type="EMBL" id="JBIACK010000006">
    <property type="protein sequence ID" value="MFE8701629.1"/>
    <property type="molecule type" value="Genomic_DNA"/>
</dbReference>
<dbReference type="Gene3D" id="3.40.50.1820">
    <property type="entry name" value="alpha/beta hydrolase"/>
    <property type="match status" value="1"/>
</dbReference>
<reference evidence="2 3" key="1">
    <citation type="submission" date="2024-08" db="EMBL/GenBank/DDBJ databases">
        <title>Two novel Cytobacillus novel species.</title>
        <authorList>
            <person name="Liu G."/>
        </authorList>
    </citation>
    <scope>NUCLEOTIDE SEQUENCE [LARGE SCALE GENOMIC DNA]</scope>
    <source>
        <strain evidence="2 3">FJAT-54145</strain>
    </source>
</reference>
<sequence>MDWEREKLRWKGFSSIWSKDEPDYALTPRSAIWKKNKTTLWHYPAVNKKYETPLYLIYSLINQPFILDLYPGNSLIEALVNEGFDVYLIDFGIPGYEDKDLTLDNYLVDYIQKGAQKTLAHSQADELTVMGFCLGGTLAAIYTSMATEPIKNLILNVAPIDFGHSGSFDQWGHALRNDEEVSFDEIIDSVGLIPARFIEGGVRLITSPIYFSPYLSLLNRAYDSGYVERWRLFNKWTKGHIPLPGGVLKQLIHEFGKKNSLVNGTLTIRNQPIDLANIHSNLLVVGSTFDRLVPIEQTEKIMELVSSTDKKFHVNKGGHTGLSKNGELPAYMKEWLPERSKPL</sequence>
<dbReference type="InterPro" id="IPR029058">
    <property type="entry name" value="AB_hydrolase_fold"/>
</dbReference>